<feature type="compositionally biased region" description="Polar residues" evidence="1">
    <location>
        <begin position="1"/>
        <end position="10"/>
    </location>
</feature>
<dbReference type="EMBL" id="AGNL01044468">
    <property type="protein sequence ID" value="EJK49746.1"/>
    <property type="molecule type" value="Genomic_DNA"/>
</dbReference>
<organism evidence="2 3">
    <name type="scientific">Thalassiosira oceanica</name>
    <name type="common">Marine diatom</name>
    <dbReference type="NCBI Taxonomy" id="159749"/>
    <lineage>
        <taxon>Eukaryota</taxon>
        <taxon>Sar</taxon>
        <taxon>Stramenopiles</taxon>
        <taxon>Ochrophyta</taxon>
        <taxon>Bacillariophyta</taxon>
        <taxon>Coscinodiscophyceae</taxon>
        <taxon>Thalassiosirophycidae</taxon>
        <taxon>Thalassiosirales</taxon>
        <taxon>Thalassiosiraceae</taxon>
        <taxon>Thalassiosira</taxon>
    </lineage>
</organism>
<feature type="compositionally biased region" description="Low complexity" evidence="1">
    <location>
        <begin position="471"/>
        <end position="484"/>
    </location>
</feature>
<feature type="region of interest" description="Disordered" evidence="1">
    <location>
        <begin position="466"/>
        <end position="531"/>
    </location>
</feature>
<feature type="non-terminal residue" evidence="2">
    <location>
        <position position="739"/>
    </location>
</feature>
<feature type="compositionally biased region" description="Polar residues" evidence="1">
    <location>
        <begin position="510"/>
        <end position="528"/>
    </location>
</feature>
<dbReference type="AlphaFoldDB" id="K0RLJ2"/>
<comment type="caution">
    <text evidence="2">The sequence shown here is derived from an EMBL/GenBank/DDBJ whole genome shotgun (WGS) entry which is preliminary data.</text>
</comment>
<feature type="region of interest" description="Disordered" evidence="1">
    <location>
        <begin position="689"/>
        <end position="739"/>
    </location>
</feature>
<keyword evidence="3" id="KW-1185">Reference proteome</keyword>
<dbReference type="Proteomes" id="UP000266841">
    <property type="component" value="Unassembled WGS sequence"/>
</dbReference>
<protein>
    <submittedName>
        <fullName evidence="2">Uncharacterized protein</fullName>
    </submittedName>
</protein>
<feature type="compositionally biased region" description="Low complexity" evidence="1">
    <location>
        <begin position="329"/>
        <end position="338"/>
    </location>
</feature>
<evidence type="ECO:0000256" key="1">
    <source>
        <dbReference type="SAM" id="MobiDB-lite"/>
    </source>
</evidence>
<feature type="compositionally biased region" description="Polar residues" evidence="1">
    <location>
        <begin position="89"/>
        <end position="114"/>
    </location>
</feature>
<gene>
    <name evidence="2" type="ORF">THAOC_31343</name>
</gene>
<feature type="compositionally biased region" description="Polar residues" evidence="1">
    <location>
        <begin position="176"/>
        <end position="187"/>
    </location>
</feature>
<feature type="region of interest" description="Disordered" evidence="1">
    <location>
        <begin position="67"/>
        <end position="195"/>
    </location>
</feature>
<accession>K0RLJ2</accession>
<feature type="region of interest" description="Disordered" evidence="1">
    <location>
        <begin position="1"/>
        <end position="55"/>
    </location>
</feature>
<evidence type="ECO:0000313" key="2">
    <source>
        <dbReference type="EMBL" id="EJK49746.1"/>
    </source>
</evidence>
<evidence type="ECO:0000313" key="3">
    <source>
        <dbReference type="Proteomes" id="UP000266841"/>
    </source>
</evidence>
<proteinExistence type="predicted"/>
<sequence length="739" mass="78968">MDTDEVSSPGSLGGDIPEVHPSTGCRQDETSATDHQQGGPDIRIGPSGNPVGSVGLILDATNKMVERGSKPQFLEKALEGGEPAPTSPDDLSSSTGDASVFSQTYPLEVSTENGGVSALLPSGQLLMDKNVSDEDSHDTGNGKDASSIDDKDRQVESGGNPETTPDECDAGEPKDPQSSGNCHNIQDSPPPELSNAIGMQHFGGTDLVHAQSSISENPTFNSYAPSELSTMLSNLEIQQLLIQGRQQQLEIDEIEGQSKNDKKKANMVLYANQSVYCRQEVEQSMAQRQHGQIGSVSQGTAVCTDISPIQVDDSVQDNSSLLPSPPVLPLTSSLSRSPHAQPPPQLLKAHVLKDVLEDENTSLPHVHYTRVDEDESTLGSEYMILPESTAHVQVLGPQNAVANQFYPANEQVLGPQNAVQDQIYPHLMQKPPSSESVSITSTITSMFVSPPFPETTIENGQILQQRNSLASESSSNPTGNTSTPIVIEEDNSVEIVASVTSSPVEDAEESSNSLPKKSSGHSSESAGVQTEDALVGAKVTPVGSTSFHDDGYSADESGYDLYASNIDEFSECADLQQSPAIDESMNSRIRGRFEGGFGHVYDTNPLPAMSTKPVMMPPSFPSLMDSSVNSMVSETSRECSAAEEREDTLLAKEAYFGLQSPHMDPLAASSVNPRSPNDYERRYIVDLERINEAEESSASSSTSPRKARRPAASTVSATPPMRTVEESGNDEDADNAKTQ</sequence>
<name>K0RLJ2_THAOC</name>
<feature type="compositionally biased region" description="Low complexity" evidence="1">
    <location>
        <begin position="696"/>
        <end position="714"/>
    </location>
</feature>
<feature type="compositionally biased region" description="Basic and acidic residues" evidence="1">
    <location>
        <begin position="130"/>
        <end position="155"/>
    </location>
</feature>
<feature type="region of interest" description="Disordered" evidence="1">
    <location>
        <begin position="315"/>
        <end position="344"/>
    </location>
</feature>
<reference evidence="2 3" key="1">
    <citation type="journal article" date="2012" name="Genome Biol.">
        <title>Genome and low-iron response of an oceanic diatom adapted to chronic iron limitation.</title>
        <authorList>
            <person name="Lommer M."/>
            <person name="Specht M."/>
            <person name="Roy A.S."/>
            <person name="Kraemer L."/>
            <person name="Andreson R."/>
            <person name="Gutowska M.A."/>
            <person name="Wolf J."/>
            <person name="Bergner S.V."/>
            <person name="Schilhabel M.B."/>
            <person name="Klostermeier U.C."/>
            <person name="Beiko R.G."/>
            <person name="Rosenstiel P."/>
            <person name="Hippler M."/>
            <person name="Laroche J."/>
        </authorList>
    </citation>
    <scope>NUCLEOTIDE SEQUENCE [LARGE SCALE GENOMIC DNA]</scope>
    <source>
        <strain evidence="2 3">CCMP1005</strain>
    </source>
</reference>